<evidence type="ECO:0000313" key="2">
    <source>
        <dbReference type="EMBL" id="MDT0407029.1"/>
    </source>
</evidence>
<protein>
    <submittedName>
        <fullName evidence="2">AMP-binding protein</fullName>
    </submittedName>
</protein>
<accession>A0ABU2QT26</accession>
<dbReference type="RefSeq" id="WP_311711716.1">
    <property type="nucleotide sequence ID" value="NZ_JAVRFB010000274.1"/>
</dbReference>
<feature type="domain" description="AMP-dependent synthetase/ligase" evidence="1">
    <location>
        <begin position="1"/>
        <end position="152"/>
    </location>
</feature>
<dbReference type="InterPro" id="IPR020845">
    <property type="entry name" value="AMP-binding_CS"/>
</dbReference>
<dbReference type="InterPro" id="IPR042099">
    <property type="entry name" value="ANL_N_sf"/>
</dbReference>
<dbReference type="InterPro" id="IPR000873">
    <property type="entry name" value="AMP-dep_synth/lig_dom"/>
</dbReference>
<dbReference type="SUPFAM" id="SSF56801">
    <property type="entry name" value="Acetyl-CoA synthetase-like"/>
    <property type="match status" value="1"/>
</dbReference>
<sequence>PAYVIYTSGSTGRPKGVEIPHRALANLLATMADHIGADPGDRWLGLTSLSFDISTVELLLPLTTGARVVLVPEEQQRDGSALVKLIDTHEVTHLQATPSSWRLMLAAGLHRPGLVAIAGGEALPGPLADELGAACGRLVNVYGPTETTVWSTLAH</sequence>
<gene>
    <name evidence="2" type="ORF">RM528_34900</name>
</gene>
<dbReference type="EMBL" id="JAVRFB010000274">
    <property type="protein sequence ID" value="MDT0407029.1"/>
    <property type="molecule type" value="Genomic_DNA"/>
</dbReference>
<dbReference type="Proteomes" id="UP001180503">
    <property type="component" value="Unassembled WGS sequence"/>
</dbReference>
<dbReference type="Gene3D" id="3.40.50.12780">
    <property type="entry name" value="N-terminal domain of ligase-like"/>
    <property type="match status" value="1"/>
</dbReference>
<feature type="non-terminal residue" evidence="2">
    <location>
        <position position="155"/>
    </location>
</feature>
<dbReference type="Pfam" id="PF00501">
    <property type="entry name" value="AMP-binding"/>
    <property type="match status" value="1"/>
</dbReference>
<organism evidence="2 3">
    <name type="scientific">Streptomyces edwardsiae</name>
    <dbReference type="NCBI Taxonomy" id="3075527"/>
    <lineage>
        <taxon>Bacteria</taxon>
        <taxon>Bacillati</taxon>
        <taxon>Actinomycetota</taxon>
        <taxon>Actinomycetes</taxon>
        <taxon>Kitasatosporales</taxon>
        <taxon>Streptomycetaceae</taxon>
        <taxon>Streptomyces</taxon>
    </lineage>
</organism>
<feature type="non-terminal residue" evidence="2">
    <location>
        <position position="1"/>
    </location>
</feature>
<dbReference type="PANTHER" id="PTHR45527:SF1">
    <property type="entry name" value="FATTY ACID SYNTHASE"/>
    <property type="match status" value="1"/>
</dbReference>
<evidence type="ECO:0000259" key="1">
    <source>
        <dbReference type="Pfam" id="PF00501"/>
    </source>
</evidence>
<reference evidence="3" key="1">
    <citation type="submission" date="2023-07" db="EMBL/GenBank/DDBJ databases">
        <title>30 novel species of actinomycetes from the DSMZ collection.</title>
        <authorList>
            <person name="Nouioui I."/>
        </authorList>
    </citation>
    <scope>NUCLEOTIDE SEQUENCE [LARGE SCALE GENOMIC DNA]</scope>
    <source>
        <strain evidence="3">DSM 41635</strain>
    </source>
</reference>
<dbReference type="PROSITE" id="PS00455">
    <property type="entry name" value="AMP_BINDING"/>
    <property type="match status" value="1"/>
</dbReference>
<name>A0ABU2QT26_9ACTN</name>
<comment type="caution">
    <text evidence="2">The sequence shown here is derived from an EMBL/GenBank/DDBJ whole genome shotgun (WGS) entry which is preliminary data.</text>
</comment>
<evidence type="ECO:0000313" key="3">
    <source>
        <dbReference type="Proteomes" id="UP001180503"/>
    </source>
</evidence>
<dbReference type="PANTHER" id="PTHR45527">
    <property type="entry name" value="NONRIBOSOMAL PEPTIDE SYNTHETASE"/>
    <property type="match status" value="1"/>
</dbReference>
<proteinExistence type="predicted"/>